<evidence type="ECO:0000256" key="4">
    <source>
        <dbReference type="ARBA" id="ARBA00023204"/>
    </source>
</evidence>
<evidence type="ECO:0000256" key="2">
    <source>
        <dbReference type="ARBA" id="ARBA00022763"/>
    </source>
</evidence>
<name>A0ABR7RGS0_9PROT</name>
<dbReference type="Pfam" id="PF02245">
    <property type="entry name" value="Pur_DNA_glyco"/>
    <property type="match status" value="1"/>
</dbReference>
<reference evidence="7 8" key="1">
    <citation type="journal article" date="2013" name="Int. J. Syst. Evol. Microbiol.">
        <title>Roseomonas aerophila sp. nov., isolated from air.</title>
        <authorList>
            <person name="Kim S.J."/>
            <person name="Weon H.Y."/>
            <person name="Ahn J.H."/>
            <person name="Hong S.B."/>
            <person name="Seok S.J."/>
            <person name="Whang K.S."/>
            <person name="Kwon S.W."/>
        </authorList>
    </citation>
    <scope>NUCLEOTIDE SEQUENCE [LARGE SCALE GENOMIC DNA]</scope>
    <source>
        <strain evidence="7 8">NBRC 108923</strain>
    </source>
</reference>
<dbReference type="Gene3D" id="3.10.300.10">
    <property type="entry name" value="Methylpurine-DNA glycosylase (MPG)"/>
    <property type="match status" value="1"/>
</dbReference>
<dbReference type="NCBIfam" id="TIGR00567">
    <property type="entry name" value="3mg"/>
    <property type="match status" value="1"/>
</dbReference>
<accession>A0ABR7RGS0</accession>
<dbReference type="NCBIfam" id="NF002003">
    <property type="entry name" value="PRK00802.1-3"/>
    <property type="match status" value="1"/>
</dbReference>
<dbReference type="InterPro" id="IPR011034">
    <property type="entry name" value="Formyl_transferase-like_C_sf"/>
</dbReference>
<evidence type="ECO:0000313" key="8">
    <source>
        <dbReference type="Proteomes" id="UP000626026"/>
    </source>
</evidence>
<keyword evidence="7" id="KW-0326">Glycosidase</keyword>
<keyword evidence="2 5" id="KW-0227">DNA damage</keyword>
<proteinExistence type="inferred from homology"/>
<dbReference type="EMBL" id="JACTVA010000001">
    <property type="protein sequence ID" value="MBC9205362.1"/>
    <property type="molecule type" value="Genomic_DNA"/>
</dbReference>
<dbReference type="CDD" id="cd00540">
    <property type="entry name" value="AAG"/>
    <property type="match status" value="1"/>
</dbReference>
<dbReference type="SUPFAM" id="SSF50486">
    <property type="entry name" value="FMT C-terminal domain-like"/>
    <property type="match status" value="1"/>
</dbReference>
<dbReference type="GO" id="GO:0016798">
    <property type="term" value="F:hydrolase activity, acting on glycosyl bonds"/>
    <property type="evidence" value="ECO:0007669"/>
    <property type="project" value="UniProtKB-KW"/>
</dbReference>
<dbReference type="PANTHER" id="PTHR10429:SF0">
    <property type="entry name" value="DNA-3-METHYLADENINE GLYCOSYLASE"/>
    <property type="match status" value="1"/>
</dbReference>
<evidence type="ECO:0000256" key="6">
    <source>
        <dbReference type="SAM" id="MobiDB-lite"/>
    </source>
</evidence>
<comment type="caution">
    <text evidence="7">The sequence shown here is derived from an EMBL/GenBank/DDBJ whole genome shotgun (WGS) entry which is preliminary data.</text>
</comment>
<protein>
    <recommendedName>
        <fullName evidence="5">Putative 3-methyladenine DNA glycosylase</fullName>
        <ecNumber evidence="5">3.2.2.-</ecNumber>
    </recommendedName>
</protein>
<comment type="similarity">
    <text evidence="1 5">Belongs to the DNA glycosylase MPG family.</text>
</comment>
<dbReference type="InterPro" id="IPR003180">
    <property type="entry name" value="MPG"/>
</dbReference>
<evidence type="ECO:0000313" key="7">
    <source>
        <dbReference type="EMBL" id="MBC9205362.1"/>
    </source>
</evidence>
<keyword evidence="8" id="KW-1185">Reference proteome</keyword>
<dbReference type="PANTHER" id="PTHR10429">
    <property type="entry name" value="DNA-3-METHYLADENINE GLYCOSYLASE"/>
    <property type="match status" value="1"/>
</dbReference>
<dbReference type="EC" id="3.2.2.-" evidence="5"/>
<feature type="region of interest" description="Disordered" evidence="6">
    <location>
        <begin position="1"/>
        <end position="31"/>
    </location>
</feature>
<evidence type="ECO:0000256" key="5">
    <source>
        <dbReference type="HAMAP-Rule" id="MF_00527"/>
    </source>
</evidence>
<evidence type="ECO:0000256" key="3">
    <source>
        <dbReference type="ARBA" id="ARBA00022801"/>
    </source>
</evidence>
<evidence type="ECO:0000256" key="1">
    <source>
        <dbReference type="ARBA" id="ARBA00009232"/>
    </source>
</evidence>
<dbReference type="Proteomes" id="UP000626026">
    <property type="component" value="Unassembled WGS sequence"/>
</dbReference>
<keyword evidence="4 5" id="KW-0234">DNA repair</keyword>
<dbReference type="HAMAP" id="MF_00527">
    <property type="entry name" value="3MGH"/>
    <property type="match status" value="1"/>
</dbReference>
<keyword evidence="3 5" id="KW-0378">Hydrolase</keyword>
<sequence length="238" mass="24874">MTLDAAPARWPAPPPGTHARSAAGPRAPSGTARQQVFLPHSAWKGACRLSLLPRAFFARPAASVARELIGATMLVDGVGGIIVETEAYDHEDPASHSYAGPTRRNAAMFGPPGHAYVYRSYGLHWCLNVVCGAQPLGAAVLIRALQPVAGIDVMQHRRGQTVPALLCSGPGRLTQALGVTGAHDGLPLDAAPFSLLAGRPDGAVVSGPRIGITRGVETLWRFGLAGSPFLSRRFASIP</sequence>
<gene>
    <name evidence="7" type="ORF">IBL26_00825</name>
</gene>
<organism evidence="7 8">
    <name type="scientific">Teichococcus aerophilus</name>
    <dbReference type="NCBI Taxonomy" id="1224513"/>
    <lineage>
        <taxon>Bacteria</taxon>
        <taxon>Pseudomonadati</taxon>
        <taxon>Pseudomonadota</taxon>
        <taxon>Alphaproteobacteria</taxon>
        <taxon>Acetobacterales</taxon>
        <taxon>Roseomonadaceae</taxon>
        <taxon>Roseomonas</taxon>
    </lineage>
</organism>
<dbReference type="InterPro" id="IPR036995">
    <property type="entry name" value="MPG_sf"/>
</dbReference>